<sequence>MSEHELSDVEREALTELLLQLGDDDFIYAFRGAEWLGLAPHIEEDVASASISQNSMGHAVMFYELAGTLGLSEANVLAHGREANERKNSILLERVNGEGSYMGTPTFDWAYTVVRNYFYTLAKKLKMDALQLSTYGPLVDVAKKVNMELHYHLLHWRTWFIQLSQSTDEAKTRMTLAIKKVMQDFGDLIHYGDWTVEIEKKGYSASAKQLEQKWLSMMNPIVTSLGFDETILEYELKQNGRNGQHTEDLHLAIATFSEVYQTDPVATW</sequence>
<organism evidence="1 2">
    <name type="scientific">Shouchella miscanthi</name>
    <dbReference type="NCBI Taxonomy" id="2598861"/>
    <lineage>
        <taxon>Bacteria</taxon>
        <taxon>Bacillati</taxon>
        <taxon>Bacillota</taxon>
        <taxon>Bacilli</taxon>
        <taxon>Bacillales</taxon>
        <taxon>Bacillaceae</taxon>
        <taxon>Shouchella</taxon>
    </lineage>
</organism>
<evidence type="ECO:0000313" key="2">
    <source>
        <dbReference type="Proteomes" id="UP001341820"/>
    </source>
</evidence>
<dbReference type="Proteomes" id="UP001341820">
    <property type="component" value="Unassembled WGS sequence"/>
</dbReference>
<proteinExistence type="predicted"/>
<dbReference type="InterPro" id="IPR007814">
    <property type="entry name" value="PaaA_PaaC"/>
</dbReference>
<dbReference type="EMBL" id="JAROAS010000020">
    <property type="protein sequence ID" value="MED4128530.1"/>
    <property type="molecule type" value="Genomic_DNA"/>
</dbReference>
<comment type="caution">
    <text evidence="1">The sequence shown here is derived from an EMBL/GenBank/DDBJ whole genome shotgun (WGS) entry which is preliminary data.</text>
</comment>
<accession>A0ABU6NJZ6</accession>
<gene>
    <name evidence="1" type="primary">paaC</name>
    <name evidence="1" type="ORF">P5F74_10335</name>
</gene>
<reference evidence="1 2" key="1">
    <citation type="submission" date="2023-03" db="EMBL/GenBank/DDBJ databases">
        <title>Bacillus Genome Sequencing.</title>
        <authorList>
            <person name="Dunlap C."/>
        </authorList>
    </citation>
    <scope>NUCLEOTIDE SEQUENCE [LARGE SCALE GENOMIC DNA]</scope>
    <source>
        <strain evidence="1 2">B-4107</strain>
    </source>
</reference>
<dbReference type="InterPro" id="IPR012347">
    <property type="entry name" value="Ferritin-like"/>
</dbReference>
<dbReference type="PANTHER" id="PTHR30458">
    <property type="entry name" value="PHENYLACETIC ACID DEGRADATION PROTEIN PAA"/>
    <property type="match status" value="1"/>
</dbReference>
<dbReference type="SUPFAM" id="SSF47240">
    <property type="entry name" value="Ferritin-like"/>
    <property type="match status" value="1"/>
</dbReference>
<dbReference type="InterPro" id="IPR052703">
    <property type="entry name" value="Aromatic_CoA_ox/epox"/>
</dbReference>
<dbReference type="Gene3D" id="1.20.1260.10">
    <property type="match status" value="1"/>
</dbReference>
<dbReference type="InterPro" id="IPR009078">
    <property type="entry name" value="Ferritin-like_SF"/>
</dbReference>
<protein>
    <submittedName>
        <fullName evidence="1">Phenylacetate-CoA oxygenase subunit PaaC</fullName>
        <ecNumber evidence="1">1.14.13.149</ecNumber>
    </submittedName>
</protein>
<keyword evidence="2" id="KW-1185">Reference proteome</keyword>
<keyword evidence="1" id="KW-0560">Oxidoreductase</keyword>
<dbReference type="Pfam" id="PF05138">
    <property type="entry name" value="PaaA_PaaC"/>
    <property type="match status" value="1"/>
</dbReference>
<dbReference type="InterPro" id="IPR011882">
    <property type="entry name" value="PaaC"/>
</dbReference>
<dbReference type="GO" id="GO:0097266">
    <property type="term" value="F:phenylacetyl-CoA 1,2-epoxidase activity"/>
    <property type="evidence" value="ECO:0007669"/>
    <property type="project" value="UniProtKB-EC"/>
</dbReference>
<evidence type="ECO:0000313" key="1">
    <source>
        <dbReference type="EMBL" id="MED4128530.1"/>
    </source>
</evidence>
<dbReference type="PANTHER" id="PTHR30458:SF0">
    <property type="entry name" value="1,2-PHENYLACETYL-COA EPOXIDASE, SUBUNIT C"/>
    <property type="match status" value="1"/>
</dbReference>
<dbReference type="EC" id="1.14.13.149" evidence="1"/>
<name>A0ABU6NJZ6_9BACI</name>
<dbReference type="NCBIfam" id="TIGR02158">
    <property type="entry name" value="PA_CoA_Oxy3"/>
    <property type="match status" value="1"/>
</dbReference>
<dbReference type="RefSeq" id="WP_328237308.1">
    <property type="nucleotide sequence ID" value="NZ_JAROAS010000020.1"/>
</dbReference>